<dbReference type="RefSeq" id="WP_290001882.1">
    <property type="nucleotide sequence ID" value="NZ_JAUEPH010000006.1"/>
</dbReference>
<evidence type="ECO:0000313" key="1">
    <source>
        <dbReference type="EMBL" id="MDN3205464.1"/>
    </source>
</evidence>
<gene>
    <name evidence="1" type="ORF">QVH07_14985</name>
</gene>
<dbReference type="PROSITE" id="PS51257">
    <property type="entry name" value="PROKAR_LIPOPROTEIN"/>
    <property type="match status" value="1"/>
</dbReference>
<keyword evidence="2" id="KW-1185">Reference proteome</keyword>
<evidence type="ECO:0008006" key="3">
    <source>
        <dbReference type="Google" id="ProtNLM"/>
    </source>
</evidence>
<dbReference type="Proteomes" id="UP001171916">
    <property type="component" value="Unassembled WGS sequence"/>
</dbReference>
<protein>
    <recommendedName>
        <fullName evidence="3">DUF4221 domain-containing protein</fullName>
    </recommendedName>
</protein>
<sequence length="396" mass="45464">MKQAYLTLFTFVFFSCIDGNSDELKFEKIDSKNSEILEIFSSDLNGIGKTETYSIPVILPLPLASQNSSIVIFDFADKQLKQFLPGGIYQSFNPLEEGPNRLGGSFFKGVGYLDGRTDSVLISSNTMVKSYDLTTKTIGSISYDNFDTCPSFNNSFSQIFSFGTPEDGIIITQNGSPCYDLNELFSSVTLDNFSEKFYARIKSMKSGEVKYSLQLPKLPMDNLYERFRLYLTYSPSNDRFYAMLNPMTYLFEFKFDKKNLEFELLNTWDLEMRFSALPVDYFIEEKHNTQASNLSLDYNFEINFIDSFQDQLFISYLPSKELAYENVDDAPFSSHNLLAIVDLKDKNIKTYAFNYYEIQFFGATSDGIWLYDVRTSEQGGKSIFKIIPHSSIELLR</sequence>
<dbReference type="EMBL" id="JAUEPH010000006">
    <property type="protein sequence ID" value="MDN3205464.1"/>
    <property type="molecule type" value="Genomic_DNA"/>
</dbReference>
<evidence type="ECO:0000313" key="2">
    <source>
        <dbReference type="Proteomes" id="UP001171916"/>
    </source>
</evidence>
<proteinExistence type="predicted"/>
<reference evidence="1" key="1">
    <citation type="submission" date="2023-06" db="EMBL/GenBank/DDBJ databases">
        <title>Robiginitalea aurantiacus sp. nov. and Algoriphagus sediminis sp. nov., isolated from coastal sediment.</title>
        <authorList>
            <person name="Zhou Z.Y."/>
            <person name="An J."/>
            <person name="Jia Y.W."/>
            <person name="Du Z.J."/>
        </authorList>
    </citation>
    <scope>NUCLEOTIDE SEQUENCE</scope>
    <source>
        <strain evidence="1">C2-7</strain>
    </source>
</reference>
<comment type="caution">
    <text evidence="1">The sequence shown here is derived from an EMBL/GenBank/DDBJ whole genome shotgun (WGS) entry which is preliminary data.</text>
</comment>
<organism evidence="1 2">
    <name type="scientific">Algoriphagus sediminis</name>
    <dbReference type="NCBI Taxonomy" id="3057113"/>
    <lineage>
        <taxon>Bacteria</taxon>
        <taxon>Pseudomonadati</taxon>
        <taxon>Bacteroidota</taxon>
        <taxon>Cytophagia</taxon>
        <taxon>Cytophagales</taxon>
        <taxon>Cyclobacteriaceae</taxon>
        <taxon>Algoriphagus</taxon>
    </lineage>
</organism>
<name>A0ABT7YFZ9_9BACT</name>
<accession>A0ABT7YFZ9</accession>